<evidence type="ECO:0000313" key="2">
    <source>
        <dbReference type="Proteomes" id="UP000828390"/>
    </source>
</evidence>
<gene>
    <name evidence="1" type="ORF">DPMN_179227</name>
</gene>
<sequence>MYRAYGATCHYCKKINHWFKLCKLRRNNVNKIQSEEYAYSSTEEESSDEELFHMHTASDIDQRVNTVYDKWLVKLDVCDNTNRYQCKV</sequence>
<proteinExistence type="predicted"/>
<organism evidence="1 2">
    <name type="scientific">Dreissena polymorpha</name>
    <name type="common">Zebra mussel</name>
    <name type="synonym">Mytilus polymorpha</name>
    <dbReference type="NCBI Taxonomy" id="45954"/>
    <lineage>
        <taxon>Eukaryota</taxon>
        <taxon>Metazoa</taxon>
        <taxon>Spiralia</taxon>
        <taxon>Lophotrochozoa</taxon>
        <taxon>Mollusca</taxon>
        <taxon>Bivalvia</taxon>
        <taxon>Autobranchia</taxon>
        <taxon>Heteroconchia</taxon>
        <taxon>Euheterodonta</taxon>
        <taxon>Imparidentia</taxon>
        <taxon>Neoheterodontei</taxon>
        <taxon>Myida</taxon>
        <taxon>Dreissenoidea</taxon>
        <taxon>Dreissenidae</taxon>
        <taxon>Dreissena</taxon>
    </lineage>
</organism>
<dbReference type="Proteomes" id="UP000828390">
    <property type="component" value="Unassembled WGS sequence"/>
</dbReference>
<reference evidence="1" key="2">
    <citation type="submission" date="2020-11" db="EMBL/GenBank/DDBJ databases">
        <authorList>
            <person name="McCartney M.A."/>
            <person name="Auch B."/>
            <person name="Kono T."/>
            <person name="Mallez S."/>
            <person name="Becker A."/>
            <person name="Gohl D.M."/>
            <person name="Silverstein K.A.T."/>
            <person name="Koren S."/>
            <person name="Bechman K.B."/>
            <person name="Herman A."/>
            <person name="Abrahante J.E."/>
            <person name="Garbe J."/>
        </authorList>
    </citation>
    <scope>NUCLEOTIDE SEQUENCE</scope>
    <source>
        <strain evidence="1">Duluth1</strain>
        <tissue evidence="1">Whole animal</tissue>
    </source>
</reference>
<dbReference type="EMBL" id="JAIWYP010000009">
    <property type="protein sequence ID" value="KAH3777779.1"/>
    <property type="molecule type" value="Genomic_DNA"/>
</dbReference>
<reference evidence="1" key="1">
    <citation type="journal article" date="2019" name="bioRxiv">
        <title>The Genome of the Zebra Mussel, Dreissena polymorpha: A Resource for Invasive Species Research.</title>
        <authorList>
            <person name="McCartney M.A."/>
            <person name="Auch B."/>
            <person name="Kono T."/>
            <person name="Mallez S."/>
            <person name="Zhang Y."/>
            <person name="Obille A."/>
            <person name="Becker A."/>
            <person name="Abrahante J.E."/>
            <person name="Garbe J."/>
            <person name="Badalamenti J.P."/>
            <person name="Herman A."/>
            <person name="Mangelson H."/>
            <person name="Liachko I."/>
            <person name="Sullivan S."/>
            <person name="Sone E.D."/>
            <person name="Koren S."/>
            <person name="Silverstein K.A.T."/>
            <person name="Beckman K.B."/>
            <person name="Gohl D.M."/>
        </authorList>
    </citation>
    <scope>NUCLEOTIDE SEQUENCE</scope>
    <source>
        <strain evidence="1">Duluth1</strain>
        <tissue evidence="1">Whole animal</tissue>
    </source>
</reference>
<protein>
    <submittedName>
        <fullName evidence="1">Uncharacterized protein</fullName>
    </submittedName>
</protein>
<comment type="caution">
    <text evidence="1">The sequence shown here is derived from an EMBL/GenBank/DDBJ whole genome shotgun (WGS) entry which is preliminary data.</text>
</comment>
<accession>A0A9D4EER1</accession>
<name>A0A9D4EER1_DREPO</name>
<evidence type="ECO:0000313" key="1">
    <source>
        <dbReference type="EMBL" id="KAH3777779.1"/>
    </source>
</evidence>
<keyword evidence="2" id="KW-1185">Reference proteome</keyword>
<dbReference type="AlphaFoldDB" id="A0A9D4EER1"/>